<sequence length="49" mass="5636">MLNLQRYVERFLVREGDTPIFRCTGCGCTYGSNNDSCTECWSGRLVRVE</sequence>
<dbReference type="RefSeq" id="WP_179747446.1">
    <property type="nucleotide sequence ID" value="NZ_OBEJ01000002.1"/>
</dbReference>
<gene>
    <name evidence="1" type="ORF">SAMN06269185_1939</name>
</gene>
<name>A0A285NY59_NATPI</name>
<protein>
    <submittedName>
        <fullName evidence="1">Uncharacterized protein</fullName>
    </submittedName>
</protein>
<dbReference type="EMBL" id="OBEJ01000002">
    <property type="protein sequence ID" value="SNZ12816.1"/>
    <property type="molecule type" value="Genomic_DNA"/>
</dbReference>
<dbReference type="Proteomes" id="UP000219453">
    <property type="component" value="Unassembled WGS sequence"/>
</dbReference>
<evidence type="ECO:0000313" key="2">
    <source>
        <dbReference type="Proteomes" id="UP000219453"/>
    </source>
</evidence>
<organism evidence="1 2">
    <name type="scientific">Natronoarchaeum philippinense</name>
    <dbReference type="NCBI Taxonomy" id="558529"/>
    <lineage>
        <taxon>Archaea</taxon>
        <taxon>Methanobacteriati</taxon>
        <taxon>Methanobacteriota</taxon>
        <taxon>Stenosarchaea group</taxon>
        <taxon>Halobacteria</taxon>
        <taxon>Halobacteriales</taxon>
        <taxon>Natronoarchaeaceae</taxon>
    </lineage>
</organism>
<accession>A0A285NY59</accession>
<evidence type="ECO:0000313" key="1">
    <source>
        <dbReference type="EMBL" id="SNZ12816.1"/>
    </source>
</evidence>
<dbReference type="AlphaFoldDB" id="A0A285NY59"/>
<keyword evidence="2" id="KW-1185">Reference proteome</keyword>
<proteinExistence type="predicted"/>
<reference evidence="1 2" key="1">
    <citation type="submission" date="2017-09" db="EMBL/GenBank/DDBJ databases">
        <authorList>
            <person name="Ehlers B."/>
            <person name="Leendertz F.H."/>
        </authorList>
    </citation>
    <scope>NUCLEOTIDE SEQUENCE [LARGE SCALE GENOMIC DNA]</scope>
    <source>
        <strain evidence="1 2">DSM 27208</strain>
    </source>
</reference>